<reference evidence="3" key="2">
    <citation type="submission" date="2025-08" db="UniProtKB">
        <authorList>
            <consortium name="RefSeq"/>
        </authorList>
    </citation>
    <scope>IDENTIFICATION</scope>
</reference>
<dbReference type="InterPro" id="IPR044730">
    <property type="entry name" value="RNase_H-like_dom_plant"/>
</dbReference>
<evidence type="ECO:0000313" key="2">
    <source>
        <dbReference type="Proteomes" id="UP000694861"/>
    </source>
</evidence>
<keyword evidence="2" id="KW-1185">Reference proteome</keyword>
<feature type="domain" description="RNase H type-1" evidence="1">
    <location>
        <begin position="224"/>
        <end position="306"/>
    </location>
</feature>
<accession>A0ABM1LQH5</accession>
<name>A0ABM1LQH5_PRUMU</name>
<dbReference type="InterPro" id="IPR002156">
    <property type="entry name" value="RNaseH_domain"/>
</dbReference>
<protein>
    <submittedName>
        <fullName evidence="3">Uncharacterized protein LOC107881093</fullName>
    </submittedName>
</protein>
<dbReference type="PANTHER" id="PTHR47723">
    <property type="entry name" value="OS05G0353850 PROTEIN"/>
    <property type="match status" value="1"/>
</dbReference>
<gene>
    <name evidence="3" type="primary">LOC107881093</name>
</gene>
<proteinExistence type="predicted"/>
<dbReference type="SUPFAM" id="SSF52058">
    <property type="entry name" value="L domain-like"/>
    <property type="match status" value="1"/>
</dbReference>
<dbReference type="Pfam" id="PF13456">
    <property type="entry name" value="RVT_3"/>
    <property type="match status" value="1"/>
</dbReference>
<dbReference type="InterPro" id="IPR032675">
    <property type="entry name" value="LRR_dom_sf"/>
</dbReference>
<dbReference type="Gene3D" id="3.80.10.10">
    <property type="entry name" value="Ribonuclease Inhibitor"/>
    <property type="match status" value="1"/>
</dbReference>
<evidence type="ECO:0000259" key="1">
    <source>
        <dbReference type="Pfam" id="PF13456"/>
    </source>
</evidence>
<dbReference type="PANTHER" id="PTHR47723:SF19">
    <property type="entry name" value="POLYNUCLEOTIDYL TRANSFERASE, RIBONUCLEASE H-LIKE SUPERFAMILY PROTEIN"/>
    <property type="match status" value="1"/>
</dbReference>
<dbReference type="RefSeq" id="XP_016649652.1">
    <property type="nucleotide sequence ID" value="XM_016794166.1"/>
</dbReference>
<sequence length="335" mass="37210">MTKSSYDMSSLSHQIFAFRHFTLSENLKSLSKRIHTLAALQHLSICDLPNLESFAEDGGLPPDLLYFTIENCNRLRASVGEHWDLQGLVSLEEFTIGGRGSDDILEMLLKQQLLPSTLYILHINRLSSLKSLDRKGLKNITSLSFLSISKCFSREKRRLLSPLNTTIGGGGSDDIFETLLKEQLLPSALHTLRIWGLSSLKSLDGKGLGHLTSLRELYISECDSIQFTSLQPLWPGEAAAELGISDFLVASNSQEVVALLKGNGELWSNLGNIVDDIRRLLVELCVSDVIFQPRLGNQVAHSLAQFGLREQHHSFWDGLPPDWLVSLLVTDMEGG</sequence>
<evidence type="ECO:0000313" key="3">
    <source>
        <dbReference type="RefSeq" id="XP_016649652.1"/>
    </source>
</evidence>
<dbReference type="GeneID" id="107881093"/>
<dbReference type="CDD" id="cd06222">
    <property type="entry name" value="RNase_H_like"/>
    <property type="match status" value="1"/>
</dbReference>
<reference evidence="2" key="1">
    <citation type="journal article" date="2012" name="Nat. Commun.">
        <title>The genome of Prunus mume.</title>
        <authorList>
            <person name="Zhang Q."/>
            <person name="Chen W."/>
            <person name="Sun L."/>
            <person name="Zhao F."/>
            <person name="Huang B."/>
            <person name="Yang W."/>
            <person name="Tao Y."/>
            <person name="Wang J."/>
            <person name="Yuan Z."/>
            <person name="Fan G."/>
            <person name="Xing Z."/>
            <person name="Han C."/>
            <person name="Pan H."/>
            <person name="Zhong X."/>
            <person name="Shi W."/>
            <person name="Liang X."/>
            <person name="Du D."/>
            <person name="Sun F."/>
            <person name="Xu Z."/>
            <person name="Hao R."/>
            <person name="Lv T."/>
            <person name="Lv Y."/>
            <person name="Zheng Z."/>
            <person name="Sun M."/>
            <person name="Luo L."/>
            <person name="Cai M."/>
            <person name="Gao Y."/>
            <person name="Wang J."/>
            <person name="Yin Y."/>
            <person name="Xu X."/>
            <person name="Cheng T."/>
            <person name="Wang J."/>
        </authorList>
    </citation>
    <scope>NUCLEOTIDE SEQUENCE [LARGE SCALE GENOMIC DNA]</scope>
</reference>
<organism evidence="2 3">
    <name type="scientific">Prunus mume</name>
    <name type="common">Japanese apricot</name>
    <name type="synonym">Armeniaca mume</name>
    <dbReference type="NCBI Taxonomy" id="102107"/>
    <lineage>
        <taxon>Eukaryota</taxon>
        <taxon>Viridiplantae</taxon>
        <taxon>Streptophyta</taxon>
        <taxon>Embryophyta</taxon>
        <taxon>Tracheophyta</taxon>
        <taxon>Spermatophyta</taxon>
        <taxon>Magnoliopsida</taxon>
        <taxon>eudicotyledons</taxon>
        <taxon>Gunneridae</taxon>
        <taxon>Pentapetalae</taxon>
        <taxon>rosids</taxon>
        <taxon>fabids</taxon>
        <taxon>Rosales</taxon>
        <taxon>Rosaceae</taxon>
        <taxon>Amygdaloideae</taxon>
        <taxon>Amygdaleae</taxon>
        <taxon>Prunus</taxon>
    </lineage>
</organism>
<dbReference type="InterPro" id="IPR053151">
    <property type="entry name" value="RNase_H-like"/>
</dbReference>
<dbReference type="Proteomes" id="UP000694861">
    <property type="component" value="Linkage group LG5"/>
</dbReference>